<dbReference type="EMBL" id="CDGG01000001">
    <property type="protein sequence ID" value="CEI82733.1"/>
    <property type="molecule type" value="Genomic_DNA"/>
</dbReference>
<dbReference type="InterPro" id="IPR015001">
    <property type="entry name" value="DUF1850"/>
</dbReference>
<evidence type="ECO:0008006" key="3">
    <source>
        <dbReference type="Google" id="ProtNLM"/>
    </source>
</evidence>
<reference evidence="1 2" key="1">
    <citation type="submission" date="2014-11" db="EMBL/GenBank/DDBJ databases">
        <authorList>
            <person name="Urmite Genomes Urmite Genomes"/>
        </authorList>
    </citation>
    <scope>NUCLEOTIDE SEQUENCE [LARGE SCALE GENOMIC DNA]</scope>
    <source>
        <strain evidence="1 2">Oc5</strain>
    </source>
</reference>
<dbReference type="Pfam" id="PF08905">
    <property type="entry name" value="DUF1850"/>
    <property type="match status" value="1"/>
</dbReference>
<dbReference type="RefSeq" id="WP_052485003.1">
    <property type="nucleotide sequence ID" value="NZ_CAXOIH010000026.1"/>
</dbReference>
<dbReference type="STRING" id="545501.BN997_02619"/>
<gene>
    <name evidence="1" type="ORF">BN997_02619</name>
</gene>
<name>A0A0A1MI27_9BACI</name>
<accession>A0A0A1MI27</accession>
<dbReference type="AlphaFoldDB" id="A0A0A1MI27"/>
<organism evidence="1 2">
    <name type="scientific">Oceanobacillus oncorhynchi</name>
    <dbReference type="NCBI Taxonomy" id="545501"/>
    <lineage>
        <taxon>Bacteria</taxon>
        <taxon>Bacillati</taxon>
        <taxon>Bacillota</taxon>
        <taxon>Bacilli</taxon>
        <taxon>Bacillales</taxon>
        <taxon>Bacillaceae</taxon>
        <taxon>Oceanobacillus</taxon>
    </lineage>
</organism>
<protein>
    <recommendedName>
        <fullName evidence="3">DUF1850 domain-containing protein</fullName>
    </recommendedName>
</protein>
<sequence length="169" mass="20363">MRRYTRELKNILMSNKKKRIWIGSSLLILLLFPLFYRIPVIEVAGEDTSFFIKEEAFVLGWIHSIEKEEWFERYQRKDEKIILSDTFFKTFGAGTPFQAKKTMTENGFIQMELDIDYEDLNVTISEFVQTTLFIGDREIPLYHHFDQYENVMITTRKLPVWEYIRGDYF</sequence>
<dbReference type="Proteomes" id="UP000040453">
    <property type="component" value="Unassembled WGS sequence"/>
</dbReference>
<keyword evidence="2" id="KW-1185">Reference proteome</keyword>
<evidence type="ECO:0000313" key="2">
    <source>
        <dbReference type="Proteomes" id="UP000040453"/>
    </source>
</evidence>
<evidence type="ECO:0000313" key="1">
    <source>
        <dbReference type="EMBL" id="CEI82733.1"/>
    </source>
</evidence>
<proteinExistence type="predicted"/>